<dbReference type="InterPro" id="IPR041667">
    <property type="entry name" value="Cupin_8"/>
</dbReference>
<gene>
    <name evidence="2" type="ORF">TeGR_g6456</name>
</gene>
<dbReference type="InterPro" id="IPR003347">
    <property type="entry name" value="JmjC_dom"/>
</dbReference>
<accession>A0ABQ6MAZ8</accession>
<dbReference type="PANTHER" id="PTHR12461">
    <property type="entry name" value="HYPOXIA-INDUCIBLE FACTOR 1 ALPHA INHIBITOR-RELATED"/>
    <property type="match status" value="1"/>
</dbReference>
<protein>
    <recommendedName>
        <fullName evidence="1">JmjC domain-containing protein</fullName>
    </recommendedName>
</protein>
<name>A0ABQ6MAZ8_9STRA</name>
<reference evidence="2 3" key="1">
    <citation type="journal article" date="2023" name="Commun. Biol.">
        <title>Genome analysis of Parmales, the sister group of diatoms, reveals the evolutionary specialization of diatoms from phago-mixotrophs to photoautotrophs.</title>
        <authorList>
            <person name="Ban H."/>
            <person name="Sato S."/>
            <person name="Yoshikawa S."/>
            <person name="Yamada K."/>
            <person name="Nakamura Y."/>
            <person name="Ichinomiya M."/>
            <person name="Sato N."/>
            <person name="Blanc-Mathieu R."/>
            <person name="Endo H."/>
            <person name="Kuwata A."/>
            <person name="Ogata H."/>
        </authorList>
    </citation>
    <scope>NUCLEOTIDE SEQUENCE [LARGE SCALE GENOMIC DNA]</scope>
</reference>
<dbReference type="PROSITE" id="PS51184">
    <property type="entry name" value="JMJC"/>
    <property type="match status" value="1"/>
</dbReference>
<dbReference type="Gene3D" id="2.60.120.10">
    <property type="entry name" value="Jelly Rolls"/>
    <property type="match status" value="1"/>
</dbReference>
<dbReference type="EMBL" id="BRYB01000103">
    <property type="protein sequence ID" value="GMI22830.1"/>
    <property type="molecule type" value="Genomic_DNA"/>
</dbReference>
<sequence length="513" mass="55604">VEIVPSTGTIGGVDGMLKRRVMHDTIGMLVPPAEGDDLSTVGTFERKLERARVANAEPVDYTSDGRTGPGNGGFECVVPCLDLTPGSGERAVWEILGHDYHTFCYTPVSTDFPSITYQTTCLPPSAPCEHSLHPFYDAARTPSPRSPTCARVAAPLSSLASSGIAYNTTQAAGFSSWCNHLFAPERSPANFARVVAEDLPDVSRLKSLCRHHATSDGGVRRVGEIDAAGADAGELAKFVELGHPAVIRGGMKETGGEGWSAAGLASEFSSTEVTALVFDGEVDATKPSSEIKTVQLGFGDFVQLSLEGFETEEDTGMAKPQLYLLMTTRGVEGNAAMDPNVNNAMKDKTLSRVPFDDSWMGANTHEAWSNIRMGAGYDYPTHIDCFENVLVQLAGRKRVKLYHPDSVAAWQPVLNHKHWPGTSEAERTEDPALREVLESTRMSEVILEPGDALYIPSMYFHSVHVEEDSEWSVSANRYYYSGDGGRWLETNHARKSLGFLAYEEQVQGGGSVC</sequence>
<evidence type="ECO:0000313" key="3">
    <source>
        <dbReference type="Proteomes" id="UP001165060"/>
    </source>
</evidence>
<keyword evidence="3" id="KW-1185">Reference proteome</keyword>
<dbReference type="Proteomes" id="UP001165060">
    <property type="component" value="Unassembled WGS sequence"/>
</dbReference>
<evidence type="ECO:0000259" key="1">
    <source>
        <dbReference type="PROSITE" id="PS51184"/>
    </source>
</evidence>
<dbReference type="SUPFAM" id="SSF51197">
    <property type="entry name" value="Clavaminate synthase-like"/>
    <property type="match status" value="1"/>
</dbReference>
<dbReference type="PANTHER" id="PTHR12461:SF105">
    <property type="entry name" value="HYPOXIA-INDUCIBLE FACTOR 1-ALPHA INHIBITOR"/>
    <property type="match status" value="1"/>
</dbReference>
<proteinExistence type="predicted"/>
<feature type="non-terminal residue" evidence="2">
    <location>
        <position position="1"/>
    </location>
</feature>
<comment type="caution">
    <text evidence="2">The sequence shown here is derived from an EMBL/GenBank/DDBJ whole genome shotgun (WGS) entry which is preliminary data.</text>
</comment>
<feature type="domain" description="JmjC" evidence="1">
    <location>
        <begin position="342"/>
        <end position="496"/>
    </location>
</feature>
<evidence type="ECO:0000313" key="2">
    <source>
        <dbReference type="EMBL" id="GMI22830.1"/>
    </source>
</evidence>
<dbReference type="InterPro" id="IPR014710">
    <property type="entry name" value="RmlC-like_jellyroll"/>
</dbReference>
<organism evidence="2 3">
    <name type="scientific">Tetraparma gracilis</name>
    <dbReference type="NCBI Taxonomy" id="2962635"/>
    <lineage>
        <taxon>Eukaryota</taxon>
        <taxon>Sar</taxon>
        <taxon>Stramenopiles</taxon>
        <taxon>Ochrophyta</taxon>
        <taxon>Bolidophyceae</taxon>
        <taxon>Parmales</taxon>
        <taxon>Triparmaceae</taxon>
        <taxon>Tetraparma</taxon>
    </lineage>
</organism>
<dbReference type="Pfam" id="PF13621">
    <property type="entry name" value="Cupin_8"/>
    <property type="match status" value="1"/>
</dbReference>